<comment type="subcellular location">
    <subcellularLocation>
        <location evidence="1">Nucleus</location>
    </subcellularLocation>
</comment>
<gene>
    <name evidence="7" type="ORF">RS030_132070</name>
</gene>
<dbReference type="PROSITE" id="PS00028">
    <property type="entry name" value="ZINC_FINGER_C2H2_1"/>
    <property type="match status" value="1"/>
</dbReference>
<dbReference type="PANTHER" id="PTHR15180">
    <property type="entry name" value="GENERAL TRANSCRIPTION FACTOR 3C POLYPEPTIDE 1"/>
    <property type="match status" value="1"/>
</dbReference>
<evidence type="ECO:0000256" key="2">
    <source>
        <dbReference type="ARBA" id="ARBA00022553"/>
    </source>
</evidence>
<keyword evidence="4" id="KW-0804">Transcription</keyword>
<proteinExistence type="predicted"/>
<name>A0AAV9Y1E4_9CRYT</name>
<comment type="caution">
    <text evidence="7">The sequence shown here is derived from an EMBL/GenBank/DDBJ whole genome shotgun (WGS) entry which is preliminary data.</text>
</comment>
<accession>A0AAV9Y1E4</accession>
<dbReference type="GO" id="GO:0006384">
    <property type="term" value="P:transcription initiation at RNA polymerase III promoter"/>
    <property type="evidence" value="ECO:0007669"/>
    <property type="project" value="InterPro"/>
</dbReference>
<dbReference type="PANTHER" id="PTHR15180:SF1">
    <property type="entry name" value="GENERAL TRANSCRIPTION FACTOR 3C POLYPEPTIDE 1"/>
    <property type="match status" value="1"/>
</dbReference>
<dbReference type="EMBL" id="JAWDEY010000004">
    <property type="protein sequence ID" value="KAK6590766.1"/>
    <property type="molecule type" value="Genomic_DNA"/>
</dbReference>
<evidence type="ECO:0000259" key="6">
    <source>
        <dbReference type="PROSITE" id="PS00028"/>
    </source>
</evidence>
<dbReference type="Pfam" id="PF04182">
    <property type="entry name" value="B-block_TFIIIC"/>
    <property type="match status" value="1"/>
</dbReference>
<organism evidence="7 8">
    <name type="scientific">Cryptosporidium xiaoi</name>
    <dbReference type="NCBI Taxonomy" id="659607"/>
    <lineage>
        <taxon>Eukaryota</taxon>
        <taxon>Sar</taxon>
        <taxon>Alveolata</taxon>
        <taxon>Apicomplexa</taxon>
        <taxon>Conoidasida</taxon>
        <taxon>Coccidia</taxon>
        <taxon>Eucoccidiorida</taxon>
        <taxon>Eimeriorina</taxon>
        <taxon>Cryptosporidiidae</taxon>
        <taxon>Cryptosporidium</taxon>
    </lineage>
</organism>
<dbReference type="GO" id="GO:0005634">
    <property type="term" value="C:nucleus"/>
    <property type="evidence" value="ECO:0007669"/>
    <property type="project" value="UniProtKB-SubCell"/>
</dbReference>
<dbReference type="InterPro" id="IPR007309">
    <property type="entry name" value="TFIIIC_Bblock-bd"/>
</dbReference>
<feature type="domain" description="C2H2-type" evidence="6">
    <location>
        <begin position="1113"/>
        <end position="1134"/>
    </location>
</feature>
<protein>
    <recommendedName>
        <fullName evidence="6">C2H2-type domain-containing protein</fullName>
    </recommendedName>
</protein>
<dbReference type="GO" id="GO:0000127">
    <property type="term" value="C:transcription factor TFIIIC complex"/>
    <property type="evidence" value="ECO:0007669"/>
    <property type="project" value="InterPro"/>
</dbReference>
<evidence type="ECO:0000256" key="5">
    <source>
        <dbReference type="ARBA" id="ARBA00023242"/>
    </source>
</evidence>
<keyword evidence="5" id="KW-0539">Nucleus</keyword>
<evidence type="ECO:0000256" key="1">
    <source>
        <dbReference type="ARBA" id="ARBA00004123"/>
    </source>
</evidence>
<evidence type="ECO:0000256" key="4">
    <source>
        <dbReference type="ARBA" id="ARBA00023163"/>
    </source>
</evidence>
<dbReference type="GO" id="GO:0042791">
    <property type="term" value="P:5S class rRNA transcription by RNA polymerase III"/>
    <property type="evidence" value="ECO:0007669"/>
    <property type="project" value="TreeGrafter"/>
</dbReference>
<dbReference type="Proteomes" id="UP001311799">
    <property type="component" value="Unassembled WGS sequence"/>
</dbReference>
<dbReference type="InterPro" id="IPR044210">
    <property type="entry name" value="Tfc3-like"/>
</dbReference>
<evidence type="ECO:0000313" key="7">
    <source>
        <dbReference type="EMBL" id="KAK6590766.1"/>
    </source>
</evidence>
<evidence type="ECO:0000313" key="8">
    <source>
        <dbReference type="Proteomes" id="UP001311799"/>
    </source>
</evidence>
<dbReference type="GO" id="GO:0003677">
    <property type="term" value="F:DNA binding"/>
    <property type="evidence" value="ECO:0007669"/>
    <property type="project" value="UniProtKB-KW"/>
</dbReference>
<dbReference type="InterPro" id="IPR013087">
    <property type="entry name" value="Znf_C2H2_type"/>
</dbReference>
<sequence>MNVIFIRIALEELSLSGGNGCLPKELIDRIYFRVADNFNYNYSLQLKHTNVKQTIIYEVIRHPNTRVADLKDGKVCSIEYALSKAPDFDGIKLYSNECLHRYILDLNIYTNISEVEGRLAVYMAIAGKGFEGCWQYEISKMLNMDPKVVFQHLKSLYKYDIIVRFSIPMPVNHKKKLFSTDDSNQVPGGHISAVIWLTKFFDFNRIPRELSQLIWCQHVQPLSTEIVRILEYKAPGKIAWEKDIRTLCTGFLILHDENSADHLICSQKAANKAFNKVRDALLKKNVIRVFAWNPATKSYLPCLCLKDAFLTSNIELLKDQMTIKTEVDVPNINELSSSTETNQNNLASSSDFEKFSNEGVPSDIAIDDSGYYYNVKSVFELTEVDQVLWLIRASGKIGMVSLEIVRLIGINIKRLGKLLADLCKIGVIYKVPQRYNRTFMYRYYYCSNESKAENFNTSGDHKTNDVFCKDEKSHESISIISKIFSEAFPNTNNDLSNLTEQFVRRLVLTKKWIEEHGVLTIPEFAKLFSEEENTSKGPDRKTIRRILLKLKEIDDTIKETFITSVKNINNSQSGDVAVFFSSKRFKEEEARDLKAIQLKNKRSISTKHAIEKRKRELSHVAAIVDASIAVTPRQNDDGLKNTTSNRSNDSLTYESKINSEDSSKIKLISSENGDASVVVNTNFTVASLNIEIDDSNLRSSSNSSKTIGISSLNIPGTFSTLVSHEKFVPSKRMNLGFSSLASENIKFGSNVKEIGFINFNQKILAHYGFIFPMMIRLKVLHYHIISLILNNKESNTFSTREILEEMNIDVFLRVIGFGYRSSFIEEYLMFGSSDSFLFNSNTKLKDLPQNIYETLTKTHLKKNVSEYESIGITTNNSIESKSRRATHILFKMLNLLTKLNLLSCKSLKSGDNSIKSTEANLEDSSIDAVSISNSIWEVGINVEIPLIINSSEFSRDELIKFIKHEERVFNFNQDGELDNYWVKLYNESLKTQKFIMESNFKEYSLLLPEIILKRHWKANSLLSIEKRNYLENYARSLVFGKIECENNNTPIVLSLASPEIKKISSELSISPLTTLKYLLRVVDSISVEKNSYNEKEGLRKVIFHPIRDPRYQCHICHVLYSTHPAIISHYKVIHDISTINTSMYTIQKHQSVKSKNKSLNLNSSLKIQIINEDYIPISLRHLIEDTDKDHKNTLEKNMKTELLRAFLRLSKEDISLLYFILFISEKMYSRFSNTNKIKNLKKIFSLCTDNRNNENSLYTLQFSRIKSLMLDNIGTNDIVLEFAIEFVFSCLKTIYPLNSKLIETLKIKESQRICWNDDMRSSSFSNRWKEFLISQSNTDIDIKNSLSEVGIDFYRSENILETVGFLKSSKIDLDIYKFLIINKLKSVLLTPKYIANLDNVDNFFYGMEEDTVNSYFEYCVKNNIIKQLNKQSEFKPENKSYPSGMYALSRNVLVNCFGKSVLWREIFDLCSAELEIQCSENNRITIKNKINGAYALNYLNNLLDEKCTFEVEWNDEDFYEKATNKTNEDLLRLLNEVAETNSENCEIDILEELNYDINPRDNEGLDFVEDQPNIEKSRKLSKIDDDIDSSLIQGTINEEKGSPMISKIIVNYKGDSNKNNNAVKELLNIKNVPKIPFIGATDSDHIEINKIPYYFSISGILNDYSELEVKRLKRNETSDPIIRIIKKIFDILNNDTEITKIVLNVISLIIIKMKDEKQLFSIRDIENFILSLDEKSINTFRTIGNEIEDPGIVIYKLEIPFTYHLMFFLEFTRICTRVPIDDDWLYTTFSSENNSLYANEPIFEDVLPTDSGGLRIPINIPTRIWLLWSSNSLNEIFSKGEIRTIYSIINKSIDKFNILNKEKLYFDINVKNKKPFNSFISPDGEINRPICGILIYYICHSIYKSPLISISEFTDKFSIFSSCEIKFIIESMLGEKCVFINNTDIILSKPIYSVLRIFEQ</sequence>
<keyword evidence="2" id="KW-0597">Phosphoprotein</keyword>
<keyword evidence="8" id="KW-1185">Reference proteome</keyword>
<evidence type="ECO:0000256" key="3">
    <source>
        <dbReference type="ARBA" id="ARBA00023125"/>
    </source>
</evidence>
<keyword evidence="3" id="KW-0238">DNA-binding</keyword>
<reference evidence="7 8" key="1">
    <citation type="submission" date="2023-10" db="EMBL/GenBank/DDBJ databases">
        <title>Comparative genomics analysis reveals potential genetic determinants of host preference in Cryptosporidium xiaoi.</title>
        <authorList>
            <person name="Xiao L."/>
            <person name="Li J."/>
        </authorList>
    </citation>
    <scope>NUCLEOTIDE SEQUENCE [LARGE SCALE GENOMIC DNA]</scope>
    <source>
        <strain evidence="7 8">52996</strain>
    </source>
</reference>